<protein>
    <submittedName>
        <fullName evidence="2">HK97 gp10 family phage protein</fullName>
    </submittedName>
</protein>
<gene>
    <name evidence="2" type="ORF">GGQ90_003598</name>
</gene>
<dbReference type="InterPro" id="IPR010064">
    <property type="entry name" value="HK97-gp10_tail"/>
</dbReference>
<accession>A0A7W6PX22</accession>
<dbReference type="NCBIfam" id="TIGR01725">
    <property type="entry name" value="phge_HK97_gp10"/>
    <property type="match status" value="1"/>
</dbReference>
<dbReference type="EMBL" id="JACIEU010000015">
    <property type="protein sequence ID" value="MBB4149804.1"/>
    <property type="molecule type" value="Genomic_DNA"/>
</dbReference>
<evidence type="ECO:0000256" key="1">
    <source>
        <dbReference type="SAM" id="MobiDB-lite"/>
    </source>
</evidence>
<dbReference type="AlphaFoldDB" id="A0A7W6PX22"/>
<evidence type="ECO:0000313" key="3">
    <source>
        <dbReference type="Proteomes" id="UP000590524"/>
    </source>
</evidence>
<feature type="region of interest" description="Disordered" evidence="1">
    <location>
        <begin position="47"/>
        <end position="69"/>
    </location>
</feature>
<sequence>MPNVKGADAVLRKFKRMASPEMKEAVRGALYVGGGLLQEEAKRSIMEGSVSGKNHVPSKPGEPPNNDLHELHNSIIVRQAKDDPTIVEVSATAAHAVPLEFGTGVMAERPFMRPAARATKDKVARLVTAAVTRETEK</sequence>
<dbReference type="RefSeq" id="WP_188083300.1">
    <property type="nucleotide sequence ID" value="NZ_JACIEU010000015.1"/>
</dbReference>
<name>A0A7W6PX22_9SPHN</name>
<keyword evidence="3" id="KW-1185">Reference proteome</keyword>
<comment type="caution">
    <text evidence="2">The sequence shown here is derived from an EMBL/GenBank/DDBJ whole genome shotgun (WGS) entry which is preliminary data.</text>
</comment>
<proteinExistence type="predicted"/>
<reference evidence="2 3" key="1">
    <citation type="submission" date="2020-08" db="EMBL/GenBank/DDBJ databases">
        <title>Genomic Encyclopedia of Type Strains, Phase IV (KMG-IV): sequencing the most valuable type-strain genomes for metagenomic binning, comparative biology and taxonomic classification.</title>
        <authorList>
            <person name="Goeker M."/>
        </authorList>
    </citation>
    <scope>NUCLEOTIDE SEQUENCE [LARGE SCALE GENOMIC DNA]</scope>
    <source>
        <strain evidence="2 3">DSM 19371</strain>
    </source>
</reference>
<organism evidence="2 3">
    <name type="scientific">Sphingobium scionense</name>
    <dbReference type="NCBI Taxonomy" id="1404341"/>
    <lineage>
        <taxon>Bacteria</taxon>
        <taxon>Pseudomonadati</taxon>
        <taxon>Pseudomonadota</taxon>
        <taxon>Alphaproteobacteria</taxon>
        <taxon>Sphingomonadales</taxon>
        <taxon>Sphingomonadaceae</taxon>
        <taxon>Sphingobium</taxon>
    </lineage>
</organism>
<dbReference type="Proteomes" id="UP000590524">
    <property type="component" value="Unassembled WGS sequence"/>
</dbReference>
<evidence type="ECO:0000313" key="2">
    <source>
        <dbReference type="EMBL" id="MBB4149804.1"/>
    </source>
</evidence>